<gene>
    <name evidence="1" type="ORF">F7018_01130</name>
</gene>
<evidence type="ECO:0000313" key="2">
    <source>
        <dbReference type="Proteomes" id="UP000467305"/>
    </source>
</evidence>
<dbReference type="EMBL" id="WAAU01000003">
    <property type="protein sequence ID" value="KAB1160507.1"/>
    <property type="molecule type" value="Genomic_DNA"/>
</dbReference>
<keyword evidence="2" id="KW-1185">Reference proteome</keyword>
<protein>
    <submittedName>
        <fullName evidence="1">Uncharacterized protein</fullName>
    </submittedName>
</protein>
<name>A0A7J5AS93_9FLAO</name>
<sequence>MTEIEKIQSMIIDNSCHFEYLYSFIENVKEFYPNLKEQEIKSKVLNIIKILLSKKILRVGSTETYEYFDLPLNECIEKIDKIWFEGASHIDFLNMVFFSRTKWFYQKLEKEGYNFKDNWQEYVENNLWIKKILEINDSDLK</sequence>
<dbReference type="AlphaFoldDB" id="A0A7J5AS93"/>
<dbReference type="OrthoDB" id="1445743at2"/>
<reference evidence="1 2" key="1">
    <citation type="submission" date="2019-09" db="EMBL/GenBank/DDBJ databases">
        <authorList>
            <person name="Cao W.R."/>
        </authorList>
    </citation>
    <scope>NUCLEOTIDE SEQUENCE [LARGE SCALE GENOMIC DNA]</scope>
    <source>
        <strain evidence="2">a4</strain>
    </source>
</reference>
<comment type="caution">
    <text evidence="1">The sequence shown here is derived from an EMBL/GenBank/DDBJ whole genome shotgun (WGS) entry which is preliminary data.</text>
</comment>
<dbReference type="RefSeq" id="WP_150898136.1">
    <property type="nucleotide sequence ID" value="NZ_WAAU01000003.1"/>
</dbReference>
<dbReference type="Proteomes" id="UP000467305">
    <property type="component" value="Unassembled WGS sequence"/>
</dbReference>
<proteinExistence type="predicted"/>
<evidence type="ECO:0000313" key="1">
    <source>
        <dbReference type="EMBL" id="KAB1160507.1"/>
    </source>
</evidence>
<accession>A0A7J5AS93</accession>
<organism evidence="1 2">
    <name type="scientific">Tenacibaculum aiptasiae</name>
    <dbReference type="NCBI Taxonomy" id="426481"/>
    <lineage>
        <taxon>Bacteria</taxon>
        <taxon>Pseudomonadati</taxon>
        <taxon>Bacteroidota</taxon>
        <taxon>Flavobacteriia</taxon>
        <taxon>Flavobacteriales</taxon>
        <taxon>Flavobacteriaceae</taxon>
        <taxon>Tenacibaculum</taxon>
    </lineage>
</organism>